<keyword evidence="1" id="KW-0175">Coiled coil</keyword>
<evidence type="ECO:0000256" key="2">
    <source>
        <dbReference type="SAM" id="MobiDB-lite"/>
    </source>
</evidence>
<proteinExistence type="predicted"/>
<organism evidence="3 5">
    <name type="scientific">Phytophthora kernoviae</name>
    <dbReference type="NCBI Taxonomy" id="325452"/>
    <lineage>
        <taxon>Eukaryota</taxon>
        <taxon>Sar</taxon>
        <taxon>Stramenopiles</taxon>
        <taxon>Oomycota</taxon>
        <taxon>Peronosporomycetes</taxon>
        <taxon>Peronosporales</taxon>
        <taxon>Peronosporaceae</taxon>
        <taxon>Phytophthora</taxon>
    </lineage>
</organism>
<sequence>MRSRWVDSIKRGITPSPRGERSPQPSGNTSAATPSSTLSSVSATSLNGAENPAYNHDSDSCDCVGACSVARVLENCVLQGGVHHTHMHVLTYLGRPLRSECCCYPVAVQWFRAVGEQDDFQVIPGACEEWYTPTADDIGARILAKVMIEDEDVLKTKMLEYGPIKADPEVRSKVEMYLERKSVLFMGLQSISVKDGSEYLNDEELRESWTLLIDDRRVRLTCESSLIPPFESLYTPDIKLEMVQGKPNEFFLHLAQGCYVRLRAESNTVRDIIVLTLRAFCKEAVSYETTQDAVACGQSPMLTLRKIAQEEETKRLPPVGASAKFGGLVGLSCMLRLYTPSLTFDQQAQETVTPPPGPVRLSLSSSVGGGIAGSEGWQQDDDLDDSLLLDAEALIGNAHKMGIQYQILPRAPKRISIADIPDLLIIEAIENLNVENAAGKRSRQGRAIEDFMAGKSDDLKTESVDVSALRERYVAIFCALQRELHTYKQRVVTLSKQLEENQEQNTSFRKDIESLRSALTSMQVTDKVYDLVTTDLQKLVQRTESVDTPSIPGLVSPST</sequence>
<dbReference type="EMBL" id="MBDO02000028">
    <property type="protein sequence ID" value="RLN67087.1"/>
    <property type="molecule type" value="Genomic_DNA"/>
</dbReference>
<accession>A0A3F2RZ34</accession>
<name>A0A3F2RZ34_9STRA</name>
<reference evidence="5 6" key="1">
    <citation type="submission" date="2018-07" db="EMBL/GenBank/DDBJ databases">
        <title>Genome sequencing of oomycete isolates from Chile give support for New Zealand origin for Phytophthora kernoviae and make available the first Nothophytophthora sp. genome.</title>
        <authorList>
            <person name="Studholme D.J."/>
            <person name="Sanfuentes E."/>
            <person name="Panda P."/>
            <person name="Hill R."/>
            <person name="Sambles C."/>
            <person name="Grant M."/>
            <person name="Williams N.M."/>
            <person name="Mcdougal R.L."/>
        </authorList>
    </citation>
    <scope>NUCLEOTIDE SEQUENCE [LARGE SCALE GENOMIC DNA]</scope>
    <source>
        <strain evidence="3">Chile6</strain>
        <strain evidence="4">Chile7</strain>
    </source>
</reference>
<feature type="coiled-coil region" evidence="1">
    <location>
        <begin position="484"/>
        <end position="518"/>
    </location>
</feature>
<feature type="region of interest" description="Disordered" evidence="2">
    <location>
        <begin position="1"/>
        <end position="43"/>
    </location>
</feature>
<evidence type="ECO:0000313" key="5">
    <source>
        <dbReference type="Proteomes" id="UP000277300"/>
    </source>
</evidence>
<protein>
    <recommendedName>
        <fullName evidence="7">PH domain-containing protein</fullName>
    </recommendedName>
</protein>
<feature type="compositionally biased region" description="Low complexity" evidence="2">
    <location>
        <begin position="29"/>
        <end position="43"/>
    </location>
</feature>
<evidence type="ECO:0008006" key="7">
    <source>
        <dbReference type="Google" id="ProtNLM"/>
    </source>
</evidence>
<evidence type="ECO:0000313" key="4">
    <source>
        <dbReference type="EMBL" id="RLN71839.1"/>
    </source>
</evidence>
<dbReference type="Gene3D" id="2.60.40.2700">
    <property type="match status" value="1"/>
</dbReference>
<evidence type="ECO:0000313" key="6">
    <source>
        <dbReference type="Proteomes" id="UP000284657"/>
    </source>
</evidence>
<evidence type="ECO:0000313" key="3">
    <source>
        <dbReference type="EMBL" id="RLN67087.1"/>
    </source>
</evidence>
<dbReference type="AlphaFoldDB" id="A0A3F2RZ34"/>
<dbReference type="OrthoDB" id="1937889at2759"/>
<gene>
    <name evidence="4" type="ORF">BBJ29_004994</name>
    <name evidence="3" type="ORF">BBP00_00001830</name>
</gene>
<feature type="compositionally biased region" description="Basic and acidic residues" evidence="2">
    <location>
        <begin position="1"/>
        <end position="10"/>
    </location>
</feature>
<dbReference type="EMBL" id="MBAD02000014">
    <property type="protein sequence ID" value="RLN71839.1"/>
    <property type="molecule type" value="Genomic_DNA"/>
</dbReference>
<evidence type="ECO:0000256" key="1">
    <source>
        <dbReference type="SAM" id="Coils"/>
    </source>
</evidence>
<dbReference type="Proteomes" id="UP000277300">
    <property type="component" value="Unassembled WGS sequence"/>
</dbReference>
<comment type="caution">
    <text evidence="3">The sequence shown here is derived from an EMBL/GenBank/DDBJ whole genome shotgun (WGS) entry which is preliminary data.</text>
</comment>
<dbReference type="Proteomes" id="UP000284657">
    <property type="component" value="Unassembled WGS sequence"/>
</dbReference>